<protein>
    <submittedName>
        <fullName evidence="1">Uncharacterized protein</fullName>
    </submittedName>
</protein>
<gene>
    <name evidence="1" type="ORF">N7450_005637</name>
</gene>
<proteinExistence type="predicted"/>
<evidence type="ECO:0000313" key="1">
    <source>
        <dbReference type="EMBL" id="KAJ5585850.1"/>
    </source>
</evidence>
<evidence type="ECO:0000313" key="2">
    <source>
        <dbReference type="Proteomes" id="UP001216150"/>
    </source>
</evidence>
<accession>A0AAD6DIW4</accession>
<dbReference type="EMBL" id="JAQJAC010000004">
    <property type="protein sequence ID" value="KAJ5585850.1"/>
    <property type="molecule type" value="Genomic_DNA"/>
</dbReference>
<sequence length="72" mass="8316">MWANKRNAAMSEVDIREKYTDEQLLDMGDKSPLFKYTLNLNLARKRGPVDMLVKRNAGPEHQKNGMHRLDSA</sequence>
<dbReference type="Proteomes" id="UP001216150">
    <property type="component" value="Unassembled WGS sequence"/>
</dbReference>
<comment type="caution">
    <text evidence="1">The sequence shown here is derived from an EMBL/GenBank/DDBJ whole genome shotgun (WGS) entry which is preliminary data.</text>
</comment>
<dbReference type="AlphaFoldDB" id="A0AAD6DIW4"/>
<name>A0AAD6DIW4_9EURO</name>
<reference evidence="1 2" key="1">
    <citation type="journal article" date="2023" name="IMA Fungus">
        <title>Comparative genomic study of the Penicillium genus elucidates a diverse pangenome and 15 lateral gene transfer events.</title>
        <authorList>
            <person name="Petersen C."/>
            <person name="Sorensen T."/>
            <person name="Nielsen M.R."/>
            <person name="Sondergaard T.E."/>
            <person name="Sorensen J.L."/>
            <person name="Fitzpatrick D.A."/>
            <person name="Frisvad J.C."/>
            <person name="Nielsen K.L."/>
        </authorList>
    </citation>
    <scope>NUCLEOTIDE SEQUENCE [LARGE SCALE GENOMIC DNA]</scope>
    <source>
        <strain evidence="1 2">IBT 29057</strain>
    </source>
</reference>
<keyword evidence="2" id="KW-1185">Reference proteome</keyword>
<organism evidence="1 2">
    <name type="scientific">Penicillium hetheringtonii</name>
    <dbReference type="NCBI Taxonomy" id="911720"/>
    <lineage>
        <taxon>Eukaryota</taxon>
        <taxon>Fungi</taxon>
        <taxon>Dikarya</taxon>
        <taxon>Ascomycota</taxon>
        <taxon>Pezizomycotina</taxon>
        <taxon>Eurotiomycetes</taxon>
        <taxon>Eurotiomycetidae</taxon>
        <taxon>Eurotiales</taxon>
        <taxon>Aspergillaceae</taxon>
        <taxon>Penicillium</taxon>
    </lineage>
</organism>